<dbReference type="EMBL" id="JBHMDY010000013">
    <property type="protein sequence ID" value="MFB9261245.1"/>
    <property type="molecule type" value="Genomic_DNA"/>
</dbReference>
<gene>
    <name evidence="1" type="ORF">ACFFVD_15720</name>
</gene>
<dbReference type="RefSeq" id="WP_338403465.1">
    <property type="nucleotide sequence ID" value="NZ_JAALDM010000015.1"/>
</dbReference>
<keyword evidence="2" id="KW-1185">Reference proteome</keyword>
<organism evidence="1 2">
    <name type="scientific">Dietzia aerolata</name>
    <dbReference type="NCBI Taxonomy" id="595984"/>
    <lineage>
        <taxon>Bacteria</taxon>
        <taxon>Bacillati</taxon>
        <taxon>Actinomycetota</taxon>
        <taxon>Actinomycetes</taxon>
        <taxon>Mycobacteriales</taxon>
        <taxon>Dietziaceae</taxon>
        <taxon>Dietzia</taxon>
    </lineage>
</organism>
<comment type="caution">
    <text evidence="1">The sequence shown here is derived from an EMBL/GenBank/DDBJ whole genome shotgun (WGS) entry which is preliminary data.</text>
</comment>
<sequence length="322" mass="36594">MTEQLDPSRTVRRSPVLIPEALWRSREDRHHEIVDSLTTDHLQRRQRGTPHPVVDFLFTYYRTSVGTIRRWHPGPGVILENAHHEARTEWRHYRQASLHGRRGLMVDAESVVARSGPRIRRAREIVEATTTRAGATGCFGLHEWAMLYRTGADETRHDHVPLRIPRQVVDDVVESSRLRCTHFDAFRFFTEPAEPLNELRLTRAGQADHEQPACLHAGMDIYAHAALMEAGAPGELLLDALRAAFDAREVDMRSSPYDLSEWGLTPIPVETARGRTEFVAFQRRWISLTQALRSRLLLAMDRLAYESTPAHANAARPSVGSA</sequence>
<reference evidence="1 2" key="1">
    <citation type="submission" date="2024-09" db="EMBL/GenBank/DDBJ databases">
        <authorList>
            <person name="Sun Q."/>
            <person name="Mori K."/>
        </authorList>
    </citation>
    <scope>NUCLEOTIDE SEQUENCE [LARGE SCALE GENOMIC DNA]</scope>
    <source>
        <strain evidence="1 2">CCM 7659</strain>
    </source>
</reference>
<evidence type="ECO:0000313" key="1">
    <source>
        <dbReference type="EMBL" id="MFB9261245.1"/>
    </source>
</evidence>
<dbReference type="Proteomes" id="UP001589700">
    <property type="component" value="Unassembled WGS sequence"/>
</dbReference>
<proteinExistence type="predicted"/>
<evidence type="ECO:0000313" key="2">
    <source>
        <dbReference type="Proteomes" id="UP001589700"/>
    </source>
</evidence>
<accession>A0ABV5JWF8</accession>
<protein>
    <recommendedName>
        <fullName evidence="3">3-methyladenine DNA glycosylase</fullName>
    </recommendedName>
</protein>
<evidence type="ECO:0008006" key="3">
    <source>
        <dbReference type="Google" id="ProtNLM"/>
    </source>
</evidence>
<name>A0ABV5JWF8_9ACTN</name>